<comment type="caution">
    <text evidence="1">The sequence shown here is derived from an EMBL/GenBank/DDBJ whole genome shotgun (WGS) entry which is preliminary data.</text>
</comment>
<protein>
    <recommendedName>
        <fullName evidence="2">Phage holin family protein</fullName>
    </recommendedName>
</protein>
<sequence length="97" mass="10307">SYLTPGAYVDGYMTAIIVAVVLAVVNSTIGPILKLLTFPLNILTLGLMSLVINVLMVLLVAKIIPGFTLDGFWSAFVFAIILALVNMILGGVLVDKK</sequence>
<dbReference type="EMBL" id="AMFJ01034155">
    <property type="protein sequence ID" value="EKD30109.1"/>
    <property type="molecule type" value="Genomic_DNA"/>
</dbReference>
<organism evidence="1">
    <name type="scientific">uncultured bacterium</name>
    <name type="common">gcode 4</name>
    <dbReference type="NCBI Taxonomy" id="1234023"/>
    <lineage>
        <taxon>Bacteria</taxon>
        <taxon>environmental samples</taxon>
    </lineage>
</organism>
<reference evidence="1" key="1">
    <citation type="journal article" date="2012" name="Science">
        <title>Fermentation, hydrogen, and sulfur metabolism in multiple uncultivated bacterial phyla.</title>
        <authorList>
            <person name="Wrighton K.C."/>
            <person name="Thomas B.C."/>
            <person name="Sharon I."/>
            <person name="Miller C.S."/>
            <person name="Castelle C.J."/>
            <person name="VerBerkmoes N.C."/>
            <person name="Wilkins M.J."/>
            <person name="Hettich R.L."/>
            <person name="Lipton M.S."/>
            <person name="Williams K.H."/>
            <person name="Long P.E."/>
            <person name="Banfield J.F."/>
        </authorList>
    </citation>
    <scope>NUCLEOTIDE SEQUENCE [LARGE SCALE GENOMIC DNA]</scope>
</reference>
<feature type="non-terminal residue" evidence="1">
    <location>
        <position position="1"/>
    </location>
</feature>
<gene>
    <name evidence="1" type="ORF">ACD_78C00155G0004</name>
</gene>
<dbReference type="AlphaFoldDB" id="K1YXK3"/>
<dbReference type="PANTHER" id="PTHR37309">
    <property type="entry name" value="SLR0284 PROTEIN"/>
    <property type="match status" value="1"/>
</dbReference>
<evidence type="ECO:0008006" key="2">
    <source>
        <dbReference type="Google" id="ProtNLM"/>
    </source>
</evidence>
<dbReference type="Pfam" id="PF04020">
    <property type="entry name" value="Phage_holin_4_2"/>
    <property type="match status" value="1"/>
</dbReference>
<name>K1YXK3_9BACT</name>
<proteinExistence type="predicted"/>
<accession>K1YXK3</accession>
<evidence type="ECO:0000313" key="1">
    <source>
        <dbReference type="EMBL" id="EKD30109.1"/>
    </source>
</evidence>
<dbReference type="PANTHER" id="PTHR37309:SF1">
    <property type="entry name" value="SLR0284 PROTEIN"/>
    <property type="match status" value="1"/>
</dbReference>
<dbReference type="InterPro" id="IPR007165">
    <property type="entry name" value="Phage_holin_4_2"/>
</dbReference>